<comment type="caution">
    <text evidence="1">The sequence shown here is derived from an EMBL/GenBank/DDBJ whole genome shotgun (WGS) entry which is preliminary data.</text>
</comment>
<sequence length="128" mass="13238">MLTGGWVRGPVGGDGDIVGRMLPQPTAADPRGVMGRLDDLLGDGFVLLGDDIDPGTVLTAEERSGWDALGARYLAVRAVDGGTEGPDELVDIDGTIRAWLHGFGARVVAVRPDRFVAAADTSGLTVPA</sequence>
<evidence type="ECO:0000313" key="1">
    <source>
        <dbReference type="EMBL" id="GAA0943049.1"/>
    </source>
</evidence>
<dbReference type="RefSeq" id="WP_344238112.1">
    <property type="nucleotide sequence ID" value="NZ_BAAAHH010000004.1"/>
</dbReference>
<accession>A0ABN1QIH6</accession>
<evidence type="ECO:0000313" key="2">
    <source>
        <dbReference type="Proteomes" id="UP001500665"/>
    </source>
</evidence>
<organism evidence="1 2">
    <name type="scientific">Actinocorallia libanotica</name>
    <dbReference type="NCBI Taxonomy" id="46162"/>
    <lineage>
        <taxon>Bacteria</taxon>
        <taxon>Bacillati</taxon>
        <taxon>Actinomycetota</taxon>
        <taxon>Actinomycetes</taxon>
        <taxon>Streptosporangiales</taxon>
        <taxon>Thermomonosporaceae</taxon>
        <taxon>Actinocorallia</taxon>
    </lineage>
</organism>
<reference evidence="1 2" key="1">
    <citation type="journal article" date="2019" name="Int. J. Syst. Evol. Microbiol.">
        <title>The Global Catalogue of Microorganisms (GCM) 10K type strain sequencing project: providing services to taxonomists for standard genome sequencing and annotation.</title>
        <authorList>
            <consortium name="The Broad Institute Genomics Platform"/>
            <consortium name="The Broad Institute Genome Sequencing Center for Infectious Disease"/>
            <person name="Wu L."/>
            <person name="Ma J."/>
        </authorList>
    </citation>
    <scope>NUCLEOTIDE SEQUENCE [LARGE SCALE GENOMIC DNA]</scope>
    <source>
        <strain evidence="1 2">JCM 10696</strain>
    </source>
</reference>
<protein>
    <submittedName>
        <fullName evidence="1">Uncharacterized protein</fullName>
    </submittedName>
</protein>
<dbReference type="EMBL" id="BAAAHH010000004">
    <property type="protein sequence ID" value="GAA0943049.1"/>
    <property type="molecule type" value="Genomic_DNA"/>
</dbReference>
<gene>
    <name evidence="1" type="ORF">GCM10009550_14730</name>
</gene>
<keyword evidence="2" id="KW-1185">Reference proteome</keyword>
<dbReference type="Proteomes" id="UP001500665">
    <property type="component" value="Unassembled WGS sequence"/>
</dbReference>
<proteinExistence type="predicted"/>
<name>A0ABN1QIH6_9ACTN</name>